<sequence length="438" mass="48500">MPVEDVLLIAVNLYGITSDQDRHRARVNLRLVSRPDVPWQIIVPLNRPASPFRLRGDELSLNGEVVAHVERIDADEAVGGYFRNDGRAATLNPNARSRCVGCGWCPNTLEAAADPRLQEEQGLDDLLRALGEQHPRHNLAELTEVTVSTGCFEREGAAIAHLTALRPALERAGVSARIGFLTSVLRSDKAFGTIASQVSPFVLRLTVEHFTRRAALMKSTKADLRPEQMPDLLARARAAGLDTSYTYIVGLDPMDDLVRGVNALAGVVSAFPNFQVFQAHTVMMQGMRTIESMSGRQIRLVPLDDPDGGLGAACGLRVKAPELTIILYRRRPSRNQTEHIILHEIAHEWMDHGASLTGAEIERYVPEQIRQEVLRRFPSALVQARVDFDSLEEKQAELSASLIKRLARRQAIAGDDVISLLEYSLAHPVAAPRRRRQP</sequence>
<accession>A0A345I0U8</accession>
<dbReference type="OrthoDB" id="3806246at2"/>
<reference evidence="2" key="1">
    <citation type="submission" date="2018-07" db="EMBL/GenBank/DDBJ databases">
        <authorList>
            <person name="Zhao J."/>
        </authorList>
    </citation>
    <scope>NUCLEOTIDE SEQUENCE [LARGE SCALE GENOMIC DNA]</scope>
    <source>
        <strain evidence="2">GSSD-12</strain>
    </source>
</reference>
<name>A0A345I0U8_9ACTN</name>
<dbReference type="Proteomes" id="UP000253868">
    <property type="component" value="Chromosome"/>
</dbReference>
<proteinExistence type="predicted"/>
<keyword evidence="2" id="KW-1185">Reference proteome</keyword>
<evidence type="ECO:0000313" key="1">
    <source>
        <dbReference type="EMBL" id="AXG82572.1"/>
    </source>
</evidence>
<protein>
    <recommendedName>
        <fullName evidence="3">ImmA/IrrE family metallo-endopeptidase</fullName>
    </recommendedName>
</protein>
<dbReference type="AlphaFoldDB" id="A0A345I0U8"/>
<evidence type="ECO:0000313" key="2">
    <source>
        <dbReference type="Proteomes" id="UP000253868"/>
    </source>
</evidence>
<dbReference type="KEGG" id="spad:DVK44_13740"/>
<gene>
    <name evidence="1" type="ORF">DVK44_13740</name>
</gene>
<organism evidence="1 2">
    <name type="scientific">Streptomyces paludis</name>
    <dbReference type="NCBI Taxonomy" id="2282738"/>
    <lineage>
        <taxon>Bacteria</taxon>
        <taxon>Bacillati</taxon>
        <taxon>Actinomycetota</taxon>
        <taxon>Actinomycetes</taxon>
        <taxon>Kitasatosporales</taxon>
        <taxon>Streptomycetaceae</taxon>
        <taxon>Streptomyces</taxon>
    </lineage>
</organism>
<dbReference type="EMBL" id="CP031194">
    <property type="protein sequence ID" value="AXG82572.1"/>
    <property type="molecule type" value="Genomic_DNA"/>
</dbReference>
<evidence type="ECO:0008006" key="3">
    <source>
        <dbReference type="Google" id="ProtNLM"/>
    </source>
</evidence>